<dbReference type="PANTHER" id="PTHR10190:SF16">
    <property type="entry name" value="DEVELOPMENTAL PROTEIN EYES ABSENT"/>
    <property type="match status" value="1"/>
</dbReference>
<dbReference type="Gene3D" id="3.40.50.12350">
    <property type="match status" value="1"/>
</dbReference>
<evidence type="ECO:0000256" key="6">
    <source>
        <dbReference type="ARBA" id="ARBA00051722"/>
    </source>
</evidence>
<dbReference type="STRING" id="947166.A0A1D1W0L2"/>
<comment type="similarity">
    <text evidence="1 8">Belongs to the HAD-like hydrolase superfamily. EYA family.</text>
</comment>
<keyword evidence="3 8" id="KW-0378">Hydrolase</keyword>
<comment type="catalytic activity">
    <reaction evidence="6 8">
        <text>O-phospho-L-tyrosyl-[protein] + H2O = L-tyrosyl-[protein] + phosphate</text>
        <dbReference type="Rhea" id="RHEA:10684"/>
        <dbReference type="Rhea" id="RHEA-COMP:10136"/>
        <dbReference type="Rhea" id="RHEA-COMP:20101"/>
        <dbReference type="ChEBI" id="CHEBI:15377"/>
        <dbReference type="ChEBI" id="CHEBI:43474"/>
        <dbReference type="ChEBI" id="CHEBI:46858"/>
        <dbReference type="ChEBI" id="CHEBI:61978"/>
        <dbReference type="EC" id="3.1.3.48"/>
    </reaction>
</comment>
<dbReference type="GO" id="GO:2001240">
    <property type="term" value="P:negative regulation of extrinsic apoptotic signaling pathway in absence of ligand"/>
    <property type="evidence" value="ECO:0007669"/>
    <property type="project" value="TreeGrafter"/>
</dbReference>
<feature type="compositionally biased region" description="Basic residues" evidence="9">
    <location>
        <begin position="232"/>
        <end position="243"/>
    </location>
</feature>
<dbReference type="GO" id="GO:0046872">
    <property type="term" value="F:metal ion binding"/>
    <property type="evidence" value="ECO:0007669"/>
    <property type="project" value="UniProtKB-KW"/>
</dbReference>
<reference evidence="10 11" key="1">
    <citation type="journal article" date="2016" name="Nat. Commun.">
        <title>Extremotolerant tardigrade genome and improved radiotolerance of human cultured cells by tardigrade-unique protein.</title>
        <authorList>
            <person name="Hashimoto T."/>
            <person name="Horikawa D.D."/>
            <person name="Saito Y."/>
            <person name="Kuwahara H."/>
            <person name="Kozuka-Hata H."/>
            <person name="Shin-I T."/>
            <person name="Minakuchi Y."/>
            <person name="Ohishi K."/>
            <person name="Motoyama A."/>
            <person name="Aizu T."/>
            <person name="Enomoto A."/>
            <person name="Kondo K."/>
            <person name="Tanaka S."/>
            <person name="Hara Y."/>
            <person name="Koshikawa S."/>
            <person name="Sagara H."/>
            <person name="Miura T."/>
            <person name="Yokobori S."/>
            <person name="Miyagawa K."/>
            <person name="Suzuki Y."/>
            <person name="Kubo T."/>
            <person name="Oyama M."/>
            <person name="Kohara Y."/>
            <person name="Fujiyama A."/>
            <person name="Arakawa K."/>
            <person name="Katayama T."/>
            <person name="Toyoda A."/>
            <person name="Kunieda T."/>
        </authorList>
    </citation>
    <scope>NUCLEOTIDE SEQUENCE [LARGE SCALE GENOMIC DNA]</scope>
    <source>
        <strain evidence="10 11">YOKOZUNA-1</strain>
    </source>
</reference>
<feature type="binding site" evidence="7">
    <location>
        <position position="265"/>
    </location>
    <ligand>
        <name>Mg(2+)</name>
        <dbReference type="ChEBI" id="CHEBI:18420"/>
    </ligand>
</feature>
<dbReference type="PANTHER" id="PTHR10190">
    <property type="entry name" value="EYES ABSENT"/>
    <property type="match status" value="1"/>
</dbReference>
<feature type="compositionally biased region" description="Polar residues" evidence="9">
    <location>
        <begin position="205"/>
        <end position="215"/>
    </location>
</feature>
<organism evidence="10 11">
    <name type="scientific">Ramazzottius varieornatus</name>
    <name type="common">Water bear</name>
    <name type="synonym">Tardigrade</name>
    <dbReference type="NCBI Taxonomy" id="947166"/>
    <lineage>
        <taxon>Eukaryota</taxon>
        <taxon>Metazoa</taxon>
        <taxon>Ecdysozoa</taxon>
        <taxon>Tardigrada</taxon>
        <taxon>Eutardigrada</taxon>
        <taxon>Parachela</taxon>
        <taxon>Hypsibioidea</taxon>
        <taxon>Ramazzottiidae</taxon>
        <taxon>Ramazzottius</taxon>
    </lineage>
</organism>
<evidence type="ECO:0000256" key="7">
    <source>
        <dbReference type="PIRSR" id="PIRSR628472-2"/>
    </source>
</evidence>
<keyword evidence="4 7" id="KW-0460">Magnesium</keyword>
<dbReference type="GO" id="GO:0004725">
    <property type="term" value="F:protein tyrosine phosphatase activity"/>
    <property type="evidence" value="ECO:0007669"/>
    <property type="project" value="UniProtKB-EC"/>
</dbReference>
<keyword evidence="8" id="KW-0805">Transcription regulation</keyword>
<evidence type="ECO:0000256" key="2">
    <source>
        <dbReference type="ARBA" id="ARBA00022723"/>
    </source>
</evidence>
<dbReference type="NCBIfam" id="TIGR01658">
    <property type="entry name" value="EYA-cons_domain"/>
    <property type="match status" value="1"/>
</dbReference>
<dbReference type="InterPro" id="IPR028472">
    <property type="entry name" value="EYA"/>
</dbReference>
<dbReference type="OrthoDB" id="167668at2759"/>
<name>A0A1D1W0L2_RAMVA</name>
<dbReference type="AlphaFoldDB" id="A0A1D1W0L2"/>
<proteinExistence type="inferred from homology"/>
<gene>
    <name evidence="10" type="primary">RvY_17011-1</name>
    <name evidence="10" type="synonym">RvY_17011.1</name>
    <name evidence="10" type="ORF">RvY_17011</name>
</gene>
<comment type="cofactor">
    <cofactor evidence="7 8">
        <name>Mg(2+)</name>
        <dbReference type="ChEBI" id="CHEBI:18420"/>
    </cofactor>
    <text evidence="7 8">Binds 1 Mg(2+) ion per subunit.</text>
</comment>
<evidence type="ECO:0000256" key="9">
    <source>
        <dbReference type="SAM" id="MobiDB-lite"/>
    </source>
</evidence>
<dbReference type="GO" id="GO:0030154">
    <property type="term" value="P:cell differentiation"/>
    <property type="evidence" value="ECO:0007669"/>
    <property type="project" value="TreeGrafter"/>
</dbReference>
<keyword evidence="8" id="KW-0804">Transcription</keyword>
<dbReference type="InterPro" id="IPR006545">
    <property type="entry name" value="EYA_dom"/>
</dbReference>
<evidence type="ECO:0000256" key="1">
    <source>
        <dbReference type="ARBA" id="ARBA00010501"/>
    </source>
</evidence>
<evidence type="ECO:0000256" key="3">
    <source>
        <dbReference type="ARBA" id="ARBA00022801"/>
    </source>
</evidence>
<feature type="region of interest" description="Disordered" evidence="9">
    <location>
        <begin position="205"/>
        <end position="252"/>
    </location>
</feature>
<protein>
    <recommendedName>
        <fullName evidence="8">Eyes absent homolog</fullName>
        <ecNumber evidence="8">3.1.3.48</ecNumber>
    </recommendedName>
</protein>
<evidence type="ECO:0000256" key="4">
    <source>
        <dbReference type="ARBA" id="ARBA00022842"/>
    </source>
</evidence>
<evidence type="ECO:0000256" key="5">
    <source>
        <dbReference type="ARBA" id="ARBA00022912"/>
    </source>
</evidence>
<dbReference type="Proteomes" id="UP000186922">
    <property type="component" value="Unassembled WGS sequence"/>
</dbReference>
<dbReference type="EC" id="3.1.3.48" evidence="8"/>
<comment type="caution">
    <text evidence="10">The sequence shown here is derived from an EMBL/GenBank/DDBJ whole genome shotgun (WGS) entry which is preliminary data.</text>
</comment>
<dbReference type="GO" id="GO:0045739">
    <property type="term" value="P:positive regulation of DNA repair"/>
    <property type="evidence" value="ECO:0007669"/>
    <property type="project" value="TreeGrafter"/>
</dbReference>
<dbReference type="InterPro" id="IPR038102">
    <property type="entry name" value="EYA_dom_sf"/>
</dbReference>
<keyword evidence="5 8" id="KW-0904">Protein phosphatase</keyword>
<sequence>MQAYPSMGSSSLNGANAYASLQNAVPSHPFYNSQSSPAAAAAIAAYSGTILPTAYGRNLKQGSQGGASSAAASYLASPYASSFPVQSVVNGQTSAYSSYATPTAYNPAAFATAPGCSSPASFQQQALDYTYGTYGGNHTAAHTHPAYAYYSAQAAGYPQYCMSAAQAAQAVQQHHNATLNTSPNAASVSPTAYLQATQNNQETNYGASSVASGATPSPPLTKEGTTQNGSSKKSRSSKSRGRRQANPSPLPESETMERVFVWNLDETIVLLHSILHPDMYDFSQKIMDHSYVKAIAMQMEQMMEDVANEYFFAFDLMECDQVHIDDVATDDNGQDLSTYNFSADGFRAISPNGNLCMASGMRGGIDWMRKLAFRYRRIKEMYNFHRNNPSALLGNSMKREAWMELRKSLDELTSQWCSLATICLSTIARRPKCANVLVTGNQLPNAVAKVLLFGLGPVFPVENIYSSTKVGKDTCFERINHRFGKNCTYVVVGNGPEEESAAKENKFPFWRVNTLKELRQLHTALEQGHL</sequence>
<accession>A0A1D1W0L2</accession>
<dbReference type="EMBL" id="BDGG01000014">
    <property type="protein sequence ID" value="GAV07135.1"/>
    <property type="molecule type" value="Genomic_DNA"/>
</dbReference>
<dbReference type="GO" id="GO:0005634">
    <property type="term" value="C:nucleus"/>
    <property type="evidence" value="ECO:0007669"/>
    <property type="project" value="TreeGrafter"/>
</dbReference>
<evidence type="ECO:0000256" key="8">
    <source>
        <dbReference type="RuleBase" id="RU362036"/>
    </source>
</evidence>
<keyword evidence="2 7" id="KW-0479">Metal-binding</keyword>
<evidence type="ECO:0000313" key="10">
    <source>
        <dbReference type="EMBL" id="GAV07135.1"/>
    </source>
</evidence>
<keyword evidence="11" id="KW-1185">Reference proteome</keyword>
<evidence type="ECO:0000313" key="11">
    <source>
        <dbReference type="Proteomes" id="UP000186922"/>
    </source>
</evidence>